<dbReference type="SUPFAM" id="SSF103481">
    <property type="entry name" value="Multidrug resistance efflux transporter EmrE"/>
    <property type="match status" value="1"/>
</dbReference>
<dbReference type="Gene3D" id="1.10.3730.20">
    <property type="match status" value="1"/>
</dbReference>
<dbReference type="InterPro" id="IPR037185">
    <property type="entry name" value="EmrE-like"/>
</dbReference>
<feature type="transmembrane region" description="Helical" evidence="1">
    <location>
        <begin position="87"/>
        <end position="106"/>
    </location>
</feature>
<keyword evidence="1" id="KW-1133">Transmembrane helix</keyword>
<keyword evidence="1" id="KW-0472">Membrane</keyword>
<evidence type="ECO:0000313" key="3">
    <source>
        <dbReference type="Proteomes" id="UP000292120"/>
    </source>
</evidence>
<dbReference type="AlphaFoldDB" id="A0A4Q9H0D5"/>
<organism evidence="2 3">
    <name type="scientific">Aquabacterium lacunae</name>
    <dbReference type="NCBI Taxonomy" id="2528630"/>
    <lineage>
        <taxon>Bacteria</taxon>
        <taxon>Pseudomonadati</taxon>
        <taxon>Pseudomonadota</taxon>
        <taxon>Betaproteobacteria</taxon>
        <taxon>Burkholderiales</taxon>
        <taxon>Aquabacterium</taxon>
    </lineage>
</organism>
<dbReference type="RefSeq" id="WP_130967594.1">
    <property type="nucleotide sequence ID" value="NZ_SIXI01000003.1"/>
</dbReference>
<sequence length="109" mass="11553">MTTLFWLAVATLLTVVGDYLIKLAASGAGLNSWQFALGALCYGSPAFAWYLLMQQHNLATVAVFYSVATLIIVAGLGVVVFKEPFTWREGAGVALALAAVLVMNVGREA</sequence>
<dbReference type="OrthoDB" id="7777654at2"/>
<name>A0A4Q9H0D5_9BURK</name>
<feature type="transmembrane region" description="Helical" evidence="1">
    <location>
        <begin position="33"/>
        <end position="52"/>
    </location>
</feature>
<gene>
    <name evidence="2" type="ORF">EYS42_08000</name>
</gene>
<comment type="caution">
    <text evidence="2">The sequence shown here is derived from an EMBL/GenBank/DDBJ whole genome shotgun (WGS) entry which is preliminary data.</text>
</comment>
<keyword evidence="1" id="KW-0812">Transmembrane</keyword>
<reference evidence="2 3" key="1">
    <citation type="submission" date="2019-02" db="EMBL/GenBank/DDBJ databases">
        <title>Aquabacterium sp. strain KMB7.</title>
        <authorList>
            <person name="Chen W.-M."/>
        </authorList>
    </citation>
    <scope>NUCLEOTIDE SEQUENCE [LARGE SCALE GENOMIC DNA]</scope>
    <source>
        <strain evidence="2 3">KMB7</strain>
    </source>
</reference>
<proteinExistence type="predicted"/>
<dbReference type="Proteomes" id="UP000292120">
    <property type="component" value="Unassembled WGS sequence"/>
</dbReference>
<dbReference type="EMBL" id="SIXI01000003">
    <property type="protein sequence ID" value="TBO31183.1"/>
    <property type="molecule type" value="Genomic_DNA"/>
</dbReference>
<protein>
    <recommendedName>
        <fullName evidence="4">Transporter</fullName>
    </recommendedName>
</protein>
<evidence type="ECO:0008006" key="4">
    <source>
        <dbReference type="Google" id="ProtNLM"/>
    </source>
</evidence>
<evidence type="ECO:0000313" key="2">
    <source>
        <dbReference type="EMBL" id="TBO31183.1"/>
    </source>
</evidence>
<evidence type="ECO:0000256" key="1">
    <source>
        <dbReference type="SAM" id="Phobius"/>
    </source>
</evidence>
<feature type="transmembrane region" description="Helical" evidence="1">
    <location>
        <begin position="59"/>
        <end position="81"/>
    </location>
</feature>
<accession>A0A4Q9H0D5</accession>
<keyword evidence="3" id="KW-1185">Reference proteome</keyword>